<feature type="region of interest" description="Disordered" evidence="2">
    <location>
        <begin position="1"/>
        <end position="203"/>
    </location>
</feature>
<dbReference type="Proteomes" id="UP000443090">
    <property type="component" value="Unassembled WGS sequence"/>
</dbReference>
<feature type="compositionally biased region" description="Basic and acidic residues" evidence="2">
    <location>
        <begin position="54"/>
        <end position="78"/>
    </location>
</feature>
<accession>A0A8H8UGT6</accession>
<dbReference type="OrthoDB" id="5244761at2759"/>
<dbReference type="Gene3D" id="4.10.240.10">
    <property type="entry name" value="Zn(2)-C6 fungal-type DNA-binding domain"/>
    <property type="match status" value="1"/>
</dbReference>
<proteinExistence type="predicted"/>
<protein>
    <recommendedName>
        <fullName evidence="3">Zn(2)-C6 fungal-type domain-containing protein</fullName>
    </recommendedName>
</protein>
<dbReference type="InterPro" id="IPR001138">
    <property type="entry name" value="Zn2Cys6_DnaBD"/>
</dbReference>
<dbReference type="CDD" id="cd00067">
    <property type="entry name" value="GAL4"/>
    <property type="match status" value="1"/>
</dbReference>
<gene>
    <name evidence="4" type="ORF">LOCC1_G001631</name>
</gene>
<dbReference type="PROSITE" id="PS50048">
    <property type="entry name" value="ZN2_CY6_FUNGAL_2"/>
    <property type="match status" value="1"/>
</dbReference>
<dbReference type="InterPro" id="IPR053181">
    <property type="entry name" value="EcdB-like_regulator"/>
</dbReference>
<dbReference type="InterPro" id="IPR036864">
    <property type="entry name" value="Zn2-C6_fun-type_DNA-bd_sf"/>
</dbReference>
<name>A0A8H8UGT6_9HELO</name>
<feature type="compositionally biased region" description="Acidic residues" evidence="2">
    <location>
        <begin position="348"/>
        <end position="357"/>
    </location>
</feature>
<dbReference type="EMBL" id="QGMI01000067">
    <property type="protein sequence ID" value="TVY47926.1"/>
    <property type="molecule type" value="Genomic_DNA"/>
</dbReference>
<evidence type="ECO:0000313" key="5">
    <source>
        <dbReference type="Proteomes" id="UP000443090"/>
    </source>
</evidence>
<feature type="domain" description="Zn(2)-C6 fungal-type" evidence="3">
    <location>
        <begin position="207"/>
        <end position="237"/>
    </location>
</feature>
<feature type="compositionally biased region" description="Basic and acidic residues" evidence="2">
    <location>
        <begin position="218"/>
        <end position="249"/>
    </location>
</feature>
<dbReference type="GO" id="GO:0000981">
    <property type="term" value="F:DNA-binding transcription factor activity, RNA polymerase II-specific"/>
    <property type="evidence" value="ECO:0007669"/>
    <property type="project" value="InterPro"/>
</dbReference>
<evidence type="ECO:0000256" key="1">
    <source>
        <dbReference type="ARBA" id="ARBA00023242"/>
    </source>
</evidence>
<organism evidence="4 5">
    <name type="scientific">Lachnellula occidentalis</name>
    <dbReference type="NCBI Taxonomy" id="215460"/>
    <lineage>
        <taxon>Eukaryota</taxon>
        <taxon>Fungi</taxon>
        <taxon>Dikarya</taxon>
        <taxon>Ascomycota</taxon>
        <taxon>Pezizomycotina</taxon>
        <taxon>Leotiomycetes</taxon>
        <taxon>Helotiales</taxon>
        <taxon>Lachnaceae</taxon>
        <taxon>Lachnellula</taxon>
    </lineage>
</organism>
<dbReference type="Pfam" id="PF00172">
    <property type="entry name" value="Zn_clus"/>
    <property type="match status" value="1"/>
</dbReference>
<dbReference type="PANTHER" id="PTHR47785:SF4">
    <property type="entry name" value="ZN(II)2CYS6 TRANSCRIPTION FACTOR (EUROFUNG)"/>
    <property type="match status" value="1"/>
</dbReference>
<feature type="region of interest" description="Disordered" evidence="2">
    <location>
        <begin position="527"/>
        <end position="589"/>
    </location>
</feature>
<evidence type="ECO:0000313" key="4">
    <source>
        <dbReference type="EMBL" id="TVY47926.1"/>
    </source>
</evidence>
<reference evidence="4 5" key="1">
    <citation type="submission" date="2018-05" db="EMBL/GenBank/DDBJ databases">
        <title>Genome sequencing and assembly of the regulated plant pathogen Lachnellula willkommii and related sister species for the development of diagnostic species identification markers.</title>
        <authorList>
            <person name="Giroux E."/>
            <person name="Bilodeau G."/>
        </authorList>
    </citation>
    <scope>NUCLEOTIDE SEQUENCE [LARGE SCALE GENOMIC DNA]</scope>
    <source>
        <strain evidence="4 5">CBS 160.35</strain>
    </source>
</reference>
<dbReference type="SUPFAM" id="SSF57701">
    <property type="entry name" value="Zn2/Cys6 DNA-binding domain"/>
    <property type="match status" value="1"/>
</dbReference>
<dbReference type="PANTHER" id="PTHR47785">
    <property type="entry name" value="ZN(II)2CYS6 TRANSCRIPTION FACTOR (EUROFUNG)-RELATED-RELATED"/>
    <property type="match status" value="1"/>
</dbReference>
<dbReference type="GO" id="GO:0008270">
    <property type="term" value="F:zinc ion binding"/>
    <property type="evidence" value="ECO:0007669"/>
    <property type="project" value="InterPro"/>
</dbReference>
<feature type="compositionally biased region" description="Polar residues" evidence="2">
    <location>
        <begin position="164"/>
        <end position="178"/>
    </location>
</feature>
<feature type="compositionally biased region" description="Polar residues" evidence="2">
    <location>
        <begin position="185"/>
        <end position="195"/>
    </location>
</feature>
<feature type="region of interest" description="Disordered" evidence="2">
    <location>
        <begin position="281"/>
        <end position="313"/>
    </location>
</feature>
<feature type="compositionally biased region" description="Low complexity" evidence="2">
    <location>
        <begin position="641"/>
        <end position="654"/>
    </location>
</feature>
<comment type="caution">
    <text evidence="4">The sequence shown here is derived from an EMBL/GenBank/DDBJ whole genome shotgun (WGS) entry which is preliminary data.</text>
</comment>
<feature type="compositionally biased region" description="Polar residues" evidence="2">
    <location>
        <begin position="91"/>
        <end position="101"/>
    </location>
</feature>
<dbReference type="SMART" id="SM00066">
    <property type="entry name" value="GAL4"/>
    <property type="match status" value="1"/>
</dbReference>
<keyword evidence="5" id="KW-1185">Reference proteome</keyword>
<feature type="compositionally biased region" description="Low complexity" evidence="2">
    <location>
        <begin position="440"/>
        <end position="452"/>
    </location>
</feature>
<evidence type="ECO:0000256" key="2">
    <source>
        <dbReference type="SAM" id="MobiDB-lite"/>
    </source>
</evidence>
<feature type="compositionally biased region" description="Low complexity" evidence="2">
    <location>
        <begin position="338"/>
        <end position="347"/>
    </location>
</feature>
<evidence type="ECO:0000259" key="3">
    <source>
        <dbReference type="PROSITE" id="PS50048"/>
    </source>
</evidence>
<feature type="region of interest" description="Disordered" evidence="2">
    <location>
        <begin position="218"/>
        <end position="250"/>
    </location>
</feature>
<dbReference type="AlphaFoldDB" id="A0A8H8UGT6"/>
<feature type="compositionally biased region" description="Basic and acidic residues" evidence="2">
    <location>
        <begin position="429"/>
        <end position="439"/>
    </location>
</feature>
<sequence length="1064" mass="117434">MDDGQQPVAKRARVVGPGSGPPPPWPSSTGTETSRQLPPPTSAASYQHHSPFSRHSDPHLLRRQSSHTEHSYDQDPRRPSSGPSLYHHSHPPQTYVGQQERNMIKRDPSDEPPPSQFRPSSTGGDHLVNPPPLQHIDGYGRPLSSFEPQVRAPPYPASYATPHSPMSATEPYHSTQQFGPPRDSFSVTYPSNGGNNKPRKAQRAAQACDSCRTLKAKCDEGRPSCSTCKEKGSDCRYRDPPPKQQDKVSGDILETLMRIENSVNAMQDKFEKVQKVQDVLIRSLPQPSSKTEESDDEGRPENNSEPHIVPAAEMTPGQANSAHLLRENSVERRPLHIDPIQQDPLLQDQEEDEEESGDPGPPKPPSIPVNHTTGAARLLLEPAIAAMCKEVINQTRMIKNEKYPIIVEEKRGLLRLYGRGEGTDAPPGYDKDPLIDHGSDSVSGDSNSEVSSPPGPEWGQVGSGWTPPPNLPSDFVRGDIGSDGMPNFSRLRVKDLVQIYKDNINNMHPLLIPRTLDALVETFLRSIPENSPRPKPVTSLTASHTPVHGHTNAGFVRNPESPGTKRKRSPGLADYSNPPETSRDWELKPGHPFRSISTAIVLCVLALGSICQSKGKIPDCVPDRDPDGTWNGSPTIRHGHPSSPLQSSPSMSTPMGIPSPQDTERGQTRSRRTSIEGAFTTKGYPTKAKNLDRIPGLAYFALATDIIGNQLGENLTGSRRSKGITQYKFLPGTILSSLHSGPVYNWKGIEFLHKKSAAILTQDSDIVAELPMPHSGILTYEEDMPGPNLPAALDIDGFDRRIIEAYSAQLFIRKHLNMLHNMFYKPGDDMAGASYYPTIEACEDGLNIRGFAGAMAWEYSDPPAKDILEARLRAKYYGANVITYRPFVLKILNRFHPWKPETDDQREQYTNDFKAGIDAPSIDSSATRVDQIDPKVLEYAKNCIHALVKSTTAFWGLGDPGKVRIIVTNIWGTAHAQWGNVLTLLAVYKDPILRKFINKDTLRELLEKTISFLKLYAQPSSALYIDFRILEETGASLKLIPPREYNQNISFSSATTGDTPVGMP</sequence>
<keyword evidence="1" id="KW-0539">Nucleus</keyword>
<dbReference type="PROSITE" id="PS00463">
    <property type="entry name" value="ZN2_CY6_FUNGAL_1"/>
    <property type="match status" value="1"/>
</dbReference>
<feature type="region of interest" description="Disordered" evidence="2">
    <location>
        <begin position="418"/>
        <end position="467"/>
    </location>
</feature>
<feature type="region of interest" description="Disordered" evidence="2">
    <location>
        <begin position="337"/>
        <end position="371"/>
    </location>
</feature>
<feature type="region of interest" description="Disordered" evidence="2">
    <location>
        <begin position="616"/>
        <end position="681"/>
    </location>
</feature>